<evidence type="ECO:0000313" key="2">
    <source>
        <dbReference type="EMBL" id="CAG8754022.1"/>
    </source>
</evidence>
<sequence>PYVPSLLNPQRPEFARYVIDYYPSKRHKICISSNSTQQRKTARGGKNIHFKILQRIGKKKKNLQKVNSDGYDMNQEDNNNPSKLQEPSTPVSPISNKLVQQSRTLNLGLTPEQVLCDARERLSWCMKSKVVFRKHTLNSSKNVDVVGLDDE</sequence>
<gene>
    <name evidence="2" type="ORF">AMORRO_LOCUS15489</name>
</gene>
<dbReference type="EMBL" id="CAJVPV010036903">
    <property type="protein sequence ID" value="CAG8754022.1"/>
    <property type="molecule type" value="Genomic_DNA"/>
</dbReference>
<dbReference type="Proteomes" id="UP000789342">
    <property type="component" value="Unassembled WGS sequence"/>
</dbReference>
<accession>A0A9N9IWM2</accession>
<feature type="compositionally biased region" description="Polar residues" evidence="1">
    <location>
        <begin position="76"/>
        <end position="93"/>
    </location>
</feature>
<dbReference type="AlphaFoldDB" id="A0A9N9IWM2"/>
<feature type="region of interest" description="Disordered" evidence="1">
    <location>
        <begin position="63"/>
        <end position="93"/>
    </location>
</feature>
<organism evidence="2 3">
    <name type="scientific">Acaulospora morrowiae</name>
    <dbReference type="NCBI Taxonomy" id="94023"/>
    <lineage>
        <taxon>Eukaryota</taxon>
        <taxon>Fungi</taxon>
        <taxon>Fungi incertae sedis</taxon>
        <taxon>Mucoromycota</taxon>
        <taxon>Glomeromycotina</taxon>
        <taxon>Glomeromycetes</taxon>
        <taxon>Diversisporales</taxon>
        <taxon>Acaulosporaceae</taxon>
        <taxon>Acaulospora</taxon>
    </lineage>
</organism>
<reference evidence="2" key="1">
    <citation type="submission" date="2021-06" db="EMBL/GenBank/DDBJ databases">
        <authorList>
            <person name="Kallberg Y."/>
            <person name="Tangrot J."/>
            <person name="Rosling A."/>
        </authorList>
    </citation>
    <scope>NUCLEOTIDE SEQUENCE</scope>
    <source>
        <strain evidence="2">CL551</strain>
    </source>
</reference>
<name>A0A9N9IWM2_9GLOM</name>
<protein>
    <submittedName>
        <fullName evidence="2">1129_t:CDS:1</fullName>
    </submittedName>
</protein>
<proteinExistence type="predicted"/>
<evidence type="ECO:0000313" key="3">
    <source>
        <dbReference type="Proteomes" id="UP000789342"/>
    </source>
</evidence>
<keyword evidence="3" id="KW-1185">Reference proteome</keyword>
<dbReference type="OrthoDB" id="2409101at2759"/>
<evidence type="ECO:0000256" key="1">
    <source>
        <dbReference type="SAM" id="MobiDB-lite"/>
    </source>
</evidence>
<feature type="non-terminal residue" evidence="2">
    <location>
        <position position="151"/>
    </location>
</feature>
<comment type="caution">
    <text evidence="2">The sequence shown here is derived from an EMBL/GenBank/DDBJ whole genome shotgun (WGS) entry which is preliminary data.</text>
</comment>